<dbReference type="EMBL" id="SMFZ01000002">
    <property type="protein sequence ID" value="TCK20557.1"/>
    <property type="molecule type" value="Genomic_DNA"/>
</dbReference>
<reference evidence="2 3" key="1">
    <citation type="submission" date="2019-03" db="EMBL/GenBank/DDBJ databases">
        <title>Sequencing the genomes of 1000 actinobacteria strains.</title>
        <authorList>
            <person name="Klenk H.-P."/>
        </authorList>
    </citation>
    <scope>NUCLEOTIDE SEQUENCE [LARGE SCALE GENOMIC DNA]</scope>
    <source>
        <strain evidence="2 3">DSM 44969</strain>
    </source>
</reference>
<dbReference type="SUPFAM" id="SSF54909">
    <property type="entry name" value="Dimeric alpha+beta barrel"/>
    <property type="match status" value="2"/>
</dbReference>
<gene>
    <name evidence="2" type="ORF">EV378_4518</name>
</gene>
<accession>A0A4R1HEM0</accession>
<dbReference type="Gene3D" id="3.30.70.100">
    <property type="match status" value="2"/>
</dbReference>
<evidence type="ECO:0000259" key="1">
    <source>
        <dbReference type="Pfam" id="PF07045"/>
    </source>
</evidence>
<dbReference type="AlphaFoldDB" id="A0A4R1HEM0"/>
<dbReference type="InterPro" id="IPR010753">
    <property type="entry name" value="DUF1330"/>
</dbReference>
<feature type="domain" description="DUF1330" evidence="1">
    <location>
        <begin position="4"/>
        <end position="96"/>
    </location>
</feature>
<dbReference type="Proteomes" id="UP000295560">
    <property type="component" value="Unassembled WGS sequence"/>
</dbReference>
<evidence type="ECO:0000313" key="3">
    <source>
        <dbReference type="Proteomes" id="UP000295560"/>
    </source>
</evidence>
<dbReference type="PANTHER" id="PTHR41521">
    <property type="match status" value="1"/>
</dbReference>
<keyword evidence="3" id="KW-1185">Reference proteome</keyword>
<proteinExistence type="predicted"/>
<dbReference type="Pfam" id="PF07045">
    <property type="entry name" value="DUF1330"/>
    <property type="match status" value="2"/>
</dbReference>
<protein>
    <submittedName>
        <fullName evidence="2">Uncharacterized protein (DUF1330 family)</fullName>
    </submittedName>
</protein>
<comment type="caution">
    <text evidence="2">The sequence shown here is derived from an EMBL/GenBank/DDBJ whole genome shotgun (WGS) entry which is preliminary data.</text>
</comment>
<feature type="domain" description="DUF1330" evidence="1">
    <location>
        <begin position="115"/>
        <end position="196"/>
    </location>
</feature>
<organism evidence="2 3">
    <name type="scientific">Pseudonocardia endophytica</name>
    <dbReference type="NCBI Taxonomy" id="401976"/>
    <lineage>
        <taxon>Bacteria</taxon>
        <taxon>Bacillati</taxon>
        <taxon>Actinomycetota</taxon>
        <taxon>Actinomycetes</taxon>
        <taxon>Pseudonocardiales</taxon>
        <taxon>Pseudonocardiaceae</taxon>
        <taxon>Pseudonocardia</taxon>
    </lineage>
</organism>
<name>A0A4R1HEM0_PSEEN</name>
<dbReference type="RefSeq" id="WP_243653714.1">
    <property type="nucleotide sequence ID" value="NZ_SMFZ01000002.1"/>
</dbReference>
<dbReference type="InterPro" id="IPR011008">
    <property type="entry name" value="Dimeric_a/b-barrel"/>
</dbReference>
<sequence>MTRAYWVNAFLEIRDPEKLAAYVELGGPAMLEAGGRFLARGPAAAAFESGRAERTTLVEFESVDAAVAAYESAGYRKALDALGDGAVRDLRIVEAVEGTTSTPGAAHFLSIYRAAHDQDKIAAYRETAGPALEAAGGRFVARATASAAFESGLLDRVVIIEFDSPEAAVAAYESEPYGKALAALDGGADRDIRVVAPID</sequence>
<evidence type="ECO:0000313" key="2">
    <source>
        <dbReference type="EMBL" id="TCK20557.1"/>
    </source>
</evidence>
<dbReference type="PANTHER" id="PTHR41521:SF4">
    <property type="entry name" value="BLR0684 PROTEIN"/>
    <property type="match status" value="1"/>
</dbReference>